<sequence>MEKSTLILTRKIQILIDLPTQEERKEALDKLYRWQNRCFKAANLIVSHLYLQEMMKDFLYLSEGVKYKLMDEKKDAEGILKNSQMSTTYRVLSDRFKGEIPTNILSCLNNRLHSSYNKDSQRYWKGEASLKNFKRDMAFPFGAESIRSFSYNPEKKCFCFRLFQLPFKTYLGKDFTSNKRLLEQVVSGEIKLCTSQIKLEKSKIFWLAVVEIEKENHQLQPEIIAEASLSLEYPLVVKIGKSRLTIGTKEEFLYRRLAIQASRKRIQIGATYAKSGKGKTRKLKALDKMSQVEKNYVHHRLHVYSRKLIDFCVNNKAGTLILMDQEEKIELAKEEDFVLRNWSYYKLMTKIKYKADKAGIELITA</sequence>
<reference evidence="1 2" key="1">
    <citation type="submission" date="2018-10" db="EMBL/GenBank/DDBJ databases">
        <title>Transmission dynamics of multidrug resistant bacteria on intensive care unit surfaces.</title>
        <authorList>
            <person name="D'Souza A.W."/>
            <person name="Potter R.F."/>
            <person name="Wallace M."/>
            <person name="Shupe A."/>
            <person name="Patel S."/>
            <person name="Sun S."/>
            <person name="Gul D."/>
            <person name="Kwon J.H."/>
            <person name="Andleeb S."/>
            <person name="Burnham C.-A.D."/>
            <person name="Dantas G."/>
        </authorList>
    </citation>
    <scope>NUCLEOTIDE SEQUENCE [LARGE SCALE GENOMIC DNA]</scope>
    <source>
        <strain evidence="1 2">WF_348</strain>
    </source>
</reference>
<protein>
    <recommendedName>
        <fullName evidence="3">Transposase</fullName>
    </recommendedName>
</protein>
<evidence type="ECO:0000313" key="2">
    <source>
        <dbReference type="Proteomes" id="UP000267844"/>
    </source>
</evidence>
<evidence type="ECO:0000313" key="1">
    <source>
        <dbReference type="EMBL" id="RRT89755.1"/>
    </source>
</evidence>
<accession>A0A3R8TNV1</accession>
<comment type="caution">
    <text evidence="1">The sequence shown here is derived from an EMBL/GenBank/DDBJ whole genome shotgun (WGS) entry which is preliminary data.</text>
</comment>
<name>A0A3R8TNV1_9FLAO</name>
<dbReference type="Proteomes" id="UP000267844">
    <property type="component" value="Unassembled WGS sequence"/>
</dbReference>
<organism evidence="1 2">
    <name type="scientific">Empedobacter falsenii</name>
    <dbReference type="NCBI Taxonomy" id="343874"/>
    <lineage>
        <taxon>Bacteria</taxon>
        <taxon>Pseudomonadati</taxon>
        <taxon>Bacteroidota</taxon>
        <taxon>Flavobacteriia</taxon>
        <taxon>Flavobacteriales</taxon>
        <taxon>Weeksellaceae</taxon>
        <taxon>Empedobacter</taxon>
    </lineage>
</organism>
<evidence type="ECO:0008006" key="3">
    <source>
        <dbReference type="Google" id="ProtNLM"/>
    </source>
</evidence>
<proteinExistence type="predicted"/>
<dbReference type="AlphaFoldDB" id="A0A3R8TNV1"/>
<dbReference type="EMBL" id="RHPO01000026">
    <property type="protein sequence ID" value="RRT89755.1"/>
    <property type="molecule type" value="Genomic_DNA"/>
</dbReference>
<dbReference type="RefSeq" id="WP_125350260.1">
    <property type="nucleotide sequence ID" value="NZ_JAIKTW010000010.1"/>
</dbReference>
<gene>
    <name evidence="1" type="ORF">EGI89_11295</name>
</gene>